<protein>
    <submittedName>
        <fullName evidence="9">ABC transporter permease</fullName>
    </submittedName>
</protein>
<proteinExistence type="inferred from homology"/>
<feature type="transmembrane region" description="Helical" evidence="6">
    <location>
        <begin position="63"/>
        <end position="84"/>
    </location>
</feature>
<dbReference type="GO" id="GO:0031460">
    <property type="term" value="P:glycine betaine transport"/>
    <property type="evidence" value="ECO:0007669"/>
    <property type="project" value="TreeGrafter"/>
</dbReference>
<dbReference type="PANTHER" id="PTHR30177:SF33">
    <property type="entry name" value="POSSIBLE OSMOPROTECTANT (GLYCINE BETAINE_CARNITINE_CHOLINE_L-PROLINE) TRANSPORT INTEGRAL MEMBRANE PROTEIN ABC TRANSPORTER PROZ"/>
    <property type="match status" value="1"/>
</dbReference>
<evidence type="ECO:0000256" key="4">
    <source>
        <dbReference type="ARBA" id="ARBA00022989"/>
    </source>
</evidence>
<gene>
    <name evidence="9" type="ORF">HJG52_15070</name>
</gene>
<keyword evidence="10" id="KW-1185">Reference proteome</keyword>
<evidence type="ECO:0000259" key="8">
    <source>
        <dbReference type="PROSITE" id="PS50928"/>
    </source>
</evidence>
<dbReference type="InterPro" id="IPR000515">
    <property type="entry name" value="MetI-like"/>
</dbReference>
<feature type="compositionally biased region" description="Basic and acidic residues" evidence="7">
    <location>
        <begin position="261"/>
        <end position="272"/>
    </location>
</feature>
<feature type="transmembrane region" description="Helical" evidence="6">
    <location>
        <begin position="164"/>
        <end position="185"/>
    </location>
</feature>
<name>A0A849HRU4_9MICO</name>
<feature type="region of interest" description="Disordered" evidence="7">
    <location>
        <begin position="227"/>
        <end position="272"/>
    </location>
</feature>
<dbReference type="EMBL" id="JABEPQ010000003">
    <property type="protein sequence ID" value="NNM47317.1"/>
    <property type="molecule type" value="Genomic_DNA"/>
</dbReference>
<keyword evidence="5 6" id="KW-0472">Membrane</keyword>
<dbReference type="InterPro" id="IPR051204">
    <property type="entry name" value="ABC_transp_perm/SBD"/>
</dbReference>
<evidence type="ECO:0000313" key="10">
    <source>
        <dbReference type="Proteomes" id="UP000588586"/>
    </source>
</evidence>
<organism evidence="9 10">
    <name type="scientific">Knoellia koreensis</name>
    <dbReference type="NCBI Taxonomy" id="2730921"/>
    <lineage>
        <taxon>Bacteria</taxon>
        <taxon>Bacillati</taxon>
        <taxon>Actinomycetota</taxon>
        <taxon>Actinomycetes</taxon>
        <taxon>Micrococcales</taxon>
        <taxon>Intrasporangiaceae</taxon>
        <taxon>Knoellia</taxon>
    </lineage>
</organism>
<dbReference type="Gene3D" id="1.10.3720.10">
    <property type="entry name" value="MetI-like"/>
    <property type="match status" value="1"/>
</dbReference>
<feature type="transmembrane region" description="Helical" evidence="6">
    <location>
        <begin position="29"/>
        <end position="51"/>
    </location>
</feature>
<sequence length="272" mass="28262">MIASTWQWLTDPVNWSGPGSIPNQILTHLWYSAIALFVASLIAIPAGLAIGHTGRGRFFGVNLAAAARAIPSLGLLFLMVLWLFPKFSGSSGSAAFVVPSLIVLAVLAIPPILAGAYAGVEGVDPAARDAAKGMGMTGMQVLRRVEIPNAMPLIFSGFRSATLQVIATATLAAVVGADGLGRFLIDGQKIRDYPQMAGGSLVVAILALVVDLLLGTIQRYAVSPGLTGRRTSASRRGRSDGVSGSAESAGRSNTPLDVEISDPRRTVDSQPS</sequence>
<evidence type="ECO:0000256" key="2">
    <source>
        <dbReference type="ARBA" id="ARBA00022448"/>
    </source>
</evidence>
<feature type="domain" description="ABC transmembrane type-1" evidence="8">
    <location>
        <begin position="25"/>
        <end position="214"/>
    </location>
</feature>
<keyword evidence="4 6" id="KW-1133">Transmembrane helix</keyword>
<dbReference type="SUPFAM" id="SSF161098">
    <property type="entry name" value="MetI-like"/>
    <property type="match status" value="1"/>
</dbReference>
<dbReference type="PANTHER" id="PTHR30177">
    <property type="entry name" value="GLYCINE BETAINE/L-PROLINE TRANSPORT SYSTEM PERMEASE PROTEIN PROW"/>
    <property type="match status" value="1"/>
</dbReference>
<evidence type="ECO:0000256" key="5">
    <source>
        <dbReference type="ARBA" id="ARBA00023136"/>
    </source>
</evidence>
<dbReference type="GO" id="GO:0055085">
    <property type="term" value="P:transmembrane transport"/>
    <property type="evidence" value="ECO:0007669"/>
    <property type="project" value="InterPro"/>
</dbReference>
<comment type="subcellular location">
    <subcellularLocation>
        <location evidence="6">Cell membrane</location>
        <topology evidence="6">Multi-pass membrane protein</topology>
    </subcellularLocation>
    <subcellularLocation>
        <location evidence="1">Membrane</location>
        <topology evidence="1">Multi-pass membrane protein</topology>
    </subcellularLocation>
</comment>
<keyword evidence="2 6" id="KW-0813">Transport</keyword>
<dbReference type="AlphaFoldDB" id="A0A849HRU4"/>
<dbReference type="PROSITE" id="PS50928">
    <property type="entry name" value="ABC_TM1"/>
    <property type="match status" value="1"/>
</dbReference>
<dbReference type="RefSeq" id="WP_171244428.1">
    <property type="nucleotide sequence ID" value="NZ_JABEPQ010000003.1"/>
</dbReference>
<dbReference type="Proteomes" id="UP000588586">
    <property type="component" value="Unassembled WGS sequence"/>
</dbReference>
<comment type="similarity">
    <text evidence="6">Belongs to the binding-protein-dependent transport system permease family.</text>
</comment>
<keyword evidence="3 6" id="KW-0812">Transmembrane</keyword>
<dbReference type="CDD" id="cd06261">
    <property type="entry name" value="TM_PBP2"/>
    <property type="match status" value="1"/>
</dbReference>
<feature type="transmembrane region" description="Helical" evidence="6">
    <location>
        <begin position="197"/>
        <end position="217"/>
    </location>
</feature>
<evidence type="ECO:0000256" key="6">
    <source>
        <dbReference type="RuleBase" id="RU363032"/>
    </source>
</evidence>
<reference evidence="9 10" key="1">
    <citation type="submission" date="2020-04" db="EMBL/GenBank/DDBJ databases">
        <title>Knoellia sp. isolate from air conditioner.</title>
        <authorList>
            <person name="Chea S."/>
            <person name="Kim D.-U."/>
        </authorList>
    </citation>
    <scope>NUCLEOTIDE SEQUENCE [LARGE SCALE GENOMIC DNA]</scope>
    <source>
        <strain evidence="9 10">DB2414S</strain>
    </source>
</reference>
<dbReference type="Pfam" id="PF00528">
    <property type="entry name" value="BPD_transp_1"/>
    <property type="match status" value="1"/>
</dbReference>
<accession>A0A849HRU4</accession>
<comment type="caution">
    <text evidence="9">The sequence shown here is derived from an EMBL/GenBank/DDBJ whole genome shotgun (WGS) entry which is preliminary data.</text>
</comment>
<evidence type="ECO:0000256" key="3">
    <source>
        <dbReference type="ARBA" id="ARBA00022692"/>
    </source>
</evidence>
<dbReference type="GO" id="GO:0005886">
    <property type="term" value="C:plasma membrane"/>
    <property type="evidence" value="ECO:0007669"/>
    <property type="project" value="UniProtKB-SubCell"/>
</dbReference>
<dbReference type="InterPro" id="IPR035906">
    <property type="entry name" value="MetI-like_sf"/>
</dbReference>
<feature type="transmembrane region" description="Helical" evidence="6">
    <location>
        <begin position="96"/>
        <end position="120"/>
    </location>
</feature>
<evidence type="ECO:0000256" key="7">
    <source>
        <dbReference type="SAM" id="MobiDB-lite"/>
    </source>
</evidence>
<evidence type="ECO:0000313" key="9">
    <source>
        <dbReference type="EMBL" id="NNM47317.1"/>
    </source>
</evidence>
<evidence type="ECO:0000256" key="1">
    <source>
        <dbReference type="ARBA" id="ARBA00004141"/>
    </source>
</evidence>